<reference evidence="1 2" key="1">
    <citation type="journal article" date="2021" name="bioRxiv">
        <title>Chromosome-scale and haplotype-resolved genome assembly of a tetraploid potato cultivar.</title>
        <authorList>
            <person name="Sun H."/>
            <person name="Jiao W.-B."/>
            <person name="Krause K."/>
            <person name="Campoy J.A."/>
            <person name="Goel M."/>
            <person name="Folz-Donahue K."/>
            <person name="Kukat C."/>
            <person name="Huettel B."/>
            <person name="Schneeberger K."/>
        </authorList>
    </citation>
    <scope>NUCLEOTIDE SEQUENCE [LARGE SCALE GENOMIC DNA]</scope>
    <source>
        <strain evidence="1">SolTubOtavaFocal</strain>
        <tissue evidence="1">Leaves</tissue>
    </source>
</reference>
<sequence length="92" mass="10314">MAATASGQPSPEVGLPIVPNRPSYAASLGYPKAQIKPLPLKPISYLHGEPQVIWEQEEVNQIIINENLEYAVIEKFSYGWPDIQELRKLITK</sequence>
<accession>A0ABQ7U7I2</accession>
<comment type="caution">
    <text evidence="1">The sequence shown here is derived from an EMBL/GenBank/DDBJ whole genome shotgun (WGS) entry which is preliminary data.</text>
</comment>
<proteinExistence type="predicted"/>
<protein>
    <submittedName>
        <fullName evidence="1">Uncharacterized protein</fullName>
    </submittedName>
</protein>
<organism evidence="1 2">
    <name type="scientific">Solanum tuberosum</name>
    <name type="common">Potato</name>
    <dbReference type="NCBI Taxonomy" id="4113"/>
    <lineage>
        <taxon>Eukaryota</taxon>
        <taxon>Viridiplantae</taxon>
        <taxon>Streptophyta</taxon>
        <taxon>Embryophyta</taxon>
        <taxon>Tracheophyta</taxon>
        <taxon>Spermatophyta</taxon>
        <taxon>Magnoliopsida</taxon>
        <taxon>eudicotyledons</taxon>
        <taxon>Gunneridae</taxon>
        <taxon>Pentapetalae</taxon>
        <taxon>asterids</taxon>
        <taxon>lamiids</taxon>
        <taxon>Solanales</taxon>
        <taxon>Solanaceae</taxon>
        <taxon>Solanoideae</taxon>
        <taxon>Solaneae</taxon>
        <taxon>Solanum</taxon>
    </lineage>
</organism>
<gene>
    <name evidence="1" type="ORF">KY290_030862</name>
</gene>
<keyword evidence="2" id="KW-1185">Reference proteome</keyword>
<dbReference type="Proteomes" id="UP000826656">
    <property type="component" value="Unassembled WGS sequence"/>
</dbReference>
<evidence type="ECO:0000313" key="1">
    <source>
        <dbReference type="EMBL" id="KAH0742869.1"/>
    </source>
</evidence>
<dbReference type="EMBL" id="JAIVGD010000023">
    <property type="protein sequence ID" value="KAH0742869.1"/>
    <property type="molecule type" value="Genomic_DNA"/>
</dbReference>
<name>A0ABQ7U7I2_SOLTU</name>
<evidence type="ECO:0000313" key="2">
    <source>
        <dbReference type="Proteomes" id="UP000826656"/>
    </source>
</evidence>